<organism evidence="2 3">
    <name type="scientific">Albidovulum sediminicola</name>
    <dbReference type="NCBI Taxonomy" id="2984331"/>
    <lineage>
        <taxon>Bacteria</taxon>
        <taxon>Pseudomonadati</taxon>
        <taxon>Pseudomonadota</taxon>
        <taxon>Alphaproteobacteria</taxon>
        <taxon>Rhodobacterales</taxon>
        <taxon>Paracoccaceae</taxon>
        <taxon>Albidovulum</taxon>
    </lineage>
</organism>
<gene>
    <name evidence="2" type="ORF">OE647_16340</name>
</gene>
<dbReference type="RefSeq" id="WP_263722820.1">
    <property type="nucleotide sequence ID" value="NZ_JAOWLA010000017.1"/>
</dbReference>
<comment type="caution">
    <text evidence="2">The sequence shown here is derived from an EMBL/GenBank/DDBJ whole genome shotgun (WGS) entry which is preliminary data.</text>
</comment>
<protein>
    <submittedName>
        <fullName evidence="2">Flagellin</fullName>
    </submittedName>
</protein>
<evidence type="ECO:0000313" key="2">
    <source>
        <dbReference type="EMBL" id="MCV2866294.1"/>
    </source>
</evidence>
<evidence type="ECO:0000313" key="3">
    <source>
        <dbReference type="Proteomes" id="UP001652503"/>
    </source>
</evidence>
<keyword evidence="2" id="KW-0969">Cilium</keyword>
<dbReference type="Pfam" id="PF00700">
    <property type="entry name" value="Flagellin_C"/>
    <property type="match status" value="1"/>
</dbReference>
<proteinExistence type="predicted"/>
<evidence type="ECO:0000259" key="1">
    <source>
        <dbReference type="Pfam" id="PF00700"/>
    </source>
</evidence>
<keyword evidence="3" id="KW-1185">Reference proteome</keyword>
<keyword evidence="2" id="KW-0282">Flagellum</keyword>
<dbReference type="Proteomes" id="UP001652503">
    <property type="component" value="Unassembled WGS sequence"/>
</dbReference>
<dbReference type="EMBL" id="JAOWLA010000017">
    <property type="protein sequence ID" value="MCV2866294.1"/>
    <property type="molecule type" value="Genomic_DNA"/>
</dbReference>
<keyword evidence="2" id="KW-0966">Cell projection</keyword>
<accession>A0ABT2Z571</accession>
<name>A0ABT2Z571_9RHOB</name>
<feature type="domain" description="Flagellin C-terminal" evidence="1">
    <location>
        <begin position="260"/>
        <end position="337"/>
    </location>
</feature>
<dbReference type="InterPro" id="IPR046358">
    <property type="entry name" value="Flagellin_C"/>
</dbReference>
<sequence>MTSVSYGDLAQAQLLRRSSRATEGRLTQLADELASGRRQDLARATGGDFKLLAGIERSLGLLRSFSATADEAALVGQAMQGALDTVQGLAEDSGIAFTSAASNGGAVAVRMTAASARLQLDAAVSALNANVGDRYLFSGADTDRPALPGGEPILSALATVTSGLPTAEAVLDAVRGWFDAPRGGGGFLDLAYGGSDGAAGPMPIAISESARFDVSAADPVLRHTMEGLALGALIDAGTLSGDSAACAQVLSVAGETLLGAAAGVVELRGRIGAIEAKIEGARARQAAETSALEIAREGIAAADPYETASGLEETRNQLEMLYALTARLSHLSLMEYLR</sequence>
<reference evidence="2 3" key="1">
    <citation type="submission" date="2022-10" db="EMBL/GenBank/DDBJ databases">
        <title>Defluviimonas sp. nov., isolated from ocean surface water.</title>
        <authorList>
            <person name="He W."/>
            <person name="Wang L."/>
            <person name="Zhang D.-F."/>
        </authorList>
    </citation>
    <scope>NUCLEOTIDE SEQUENCE [LARGE SCALE GENOMIC DNA]</scope>
    <source>
        <strain evidence="2 3">WL0075</strain>
    </source>
</reference>
<dbReference type="SUPFAM" id="SSF64518">
    <property type="entry name" value="Phase 1 flagellin"/>
    <property type="match status" value="1"/>
</dbReference>